<reference evidence="2" key="1">
    <citation type="journal article" date="2022" name="bioRxiv">
        <title>Sequencing and chromosome-scale assembly of the giantPleurodeles waltlgenome.</title>
        <authorList>
            <person name="Brown T."/>
            <person name="Elewa A."/>
            <person name="Iarovenko S."/>
            <person name="Subramanian E."/>
            <person name="Araus A.J."/>
            <person name="Petzold A."/>
            <person name="Susuki M."/>
            <person name="Suzuki K.-i.T."/>
            <person name="Hayashi T."/>
            <person name="Toyoda A."/>
            <person name="Oliveira C."/>
            <person name="Osipova E."/>
            <person name="Leigh N.D."/>
            <person name="Simon A."/>
            <person name="Yun M.H."/>
        </authorList>
    </citation>
    <scope>NUCLEOTIDE SEQUENCE</scope>
    <source>
        <strain evidence="2">20211129_DDA</strain>
        <tissue evidence="2">Liver</tissue>
    </source>
</reference>
<evidence type="ECO:0000256" key="1">
    <source>
        <dbReference type="SAM" id="MobiDB-lite"/>
    </source>
</evidence>
<dbReference type="EMBL" id="JANPWB010000005">
    <property type="protein sequence ID" value="KAJ1189719.1"/>
    <property type="molecule type" value="Genomic_DNA"/>
</dbReference>
<accession>A0AAV7UMJ8</accession>
<comment type="caution">
    <text evidence="2">The sequence shown here is derived from an EMBL/GenBank/DDBJ whole genome shotgun (WGS) entry which is preliminary data.</text>
</comment>
<evidence type="ECO:0000313" key="3">
    <source>
        <dbReference type="Proteomes" id="UP001066276"/>
    </source>
</evidence>
<organism evidence="2 3">
    <name type="scientific">Pleurodeles waltl</name>
    <name type="common">Iberian ribbed newt</name>
    <dbReference type="NCBI Taxonomy" id="8319"/>
    <lineage>
        <taxon>Eukaryota</taxon>
        <taxon>Metazoa</taxon>
        <taxon>Chordata</taxon>
        <taxon>Craniata</taxon>
        <taxon>Vertebrata</taxon>
        <taxon>Euteleostomi</taxon>
        <taxon>Amphibia</taxon>
        <taxon>Batrachia</taxon>
        <taxon>Caudata</taxon>
        <taxon>Salamandroidea</taxon>
        <taxon>Salamandridae</taxon>
        <taxon>Pleurodelinae</taxon>
        <taxon>Pleurodeles</taxon>
    </lineage>
</organism>
<sequence>MCTPIKTTHDDNVFFMEVDARGACERGDQKRDAAGPGEERKPRKDAADSVREEEQAGRTLSGGNAENRPNPKKCQEHKH</sequence>
<dbReference type="Proteomes" id="UP001066276">
    <property type="component" value="Chromosome 3_1"/>
</dbReference>
<proteinExistence type="predicted"/>
<evidence type="ECO:0000313" key="2">
    <source>
        <dbReference type="EMBL" id="KAJ1189719.1"/>
    </source>
</evidence>
<name>A0AAV7UMJ8_PLEWA</name>
<dbReference type="AlphaFoldDB" id="A0AAV7UMJ8"/>
<keyword evidence="3" id="KW-1185">Reference proteome</keyword>
<feature type="region of interest" description="Disordered" evidence="1">
    <location>
        <begin position="21"/>
        <end position="79"/>
    </location>
</feature>
<feature type="compositionally biased region" description="Basic and acidic residues" evidence="1">
    <location>
        <begin position="21"/>
        <end position="56"/>
    </location>
</feature>
<gene>
    <name evidence="2" type="ORF">NDU88_006461</name>
</gene>
<protein>
    <submittedName>
        <fullName evidence="2">Uncharacterized protein</fullName>
    </submittedName>
</protein>